<proteinExistence type="predicted"/>
<evidence type="ECO:0008006" key="3">
    <source>
        <dbReference type="Google" id="ProtNLM"/>
    </source>
</evidence>
<accession>A0A2N0Z0M1</accession>
<reference evidence="1 2" key="1">
    <citation type="journal article" date="2003" name="Int. J. Syst. Evol. Microbiol.">
        <title>Bacillus nealsonii sp. nov., isolated from a spacecraft-assembly facility, whose spores are gamma-radiation resistant.</title>
        <authorList>
            <person name="Venkateswaran K."/>
            <person name="Kempf M."/>
            <person name="Chen F."/>
            <person name="Satomi M."/>
            <person name="Nicholson W."/>
            <person name="Kern R."/>
        </authorList>
    </citation>
    <scope>NUCLEOTIDE SEQUENCE [LARGE SCALE GENOMIC DNA]</scope>
    <source>
        <strain evidence="1 2">FO-92</strain>
    </source>
</reference>
<dbReference type="Proteomes" id="UP000233375">
    <property type="component" value="Unassembled WGS sequence"/>
</dbReference>
<name>A0A2N0Z0M1_9BACI</name>
<evidence type="ECO:0000313" key="2">
    <source>
        <dbReference type="Proteomes" id="UP000233375"/>
    </source>
</evidence>
<sequence>MSNEKHNKLMTGMVIGGLIGTAFSLLDSTTRKNVLEKFQHIKTNSEKIFYEIRENPKEAKEQISEKLHYAQAVVKDAFRDGQALYEQIQRTVVARTSDVKEITQETLDTLQHSKGEIQAITGKLKEAGTTVMPTLETNKPQNEENLPAIQGNRMVNIHPVL</sequence>
<dbReference type="AlphaFoldDB" id="A0A2N0Z0M1"/>
<dbReference type="OrthoDB" id="2353585at2"/>
<protein>
    <recommendedName>
        <fullName evidence="3">YtxH domain-containing protein</fullName>
    </recommendedName>
</protein>
<dbReference type="RefSeq" id="WP_101177812.1">
    <property type="nucleotide sequence ID" value="NZ_PISE01000030.1"/>
</dbReference>
<organism evidence="1 2">
    <name type="scientific">Niallia nealsonii</name>
    <dbReference type="NCBI Taxonomy" id="115979"/>
    <lineage>
        <taxon>Bacteria</taxon>
        <taxon>Bacillati</taxon>
        <taxon>Bacillota</taxon>
        <taxon>Bacilli</taxon>
        <taxon>Bacillales</taxon>
        <taxon>Bacillaceae</taxon>
        <taxon>Niallia</taxon>
    </lineage>
</organism>
<dbReference type="EMBL" id="PISE01000030">
    <property type="protein sequence ID" value="PKG23043.1"/>
    <property type="molecule type" value="Genomic_DNA"/>
</dbReference>
<keyword evidence="2" id="KW-1185">Reference proteome</keyword>
<comment type="caution">
    <text evidence="1">The sequence shown here is derived from an EMBL/GenBank/DDBJ whole genome shotgun (WGS) entry which is preliminary data.</text>
</comment>
<gene>
    <name evidence="1" type="ORF">CWS01_13955</name>
</gene>
<evidence type="ECO:0000313" key="1">
    <source>
        <dbReference type="EMBL" id="PKG23043.1"/>
    </source>
</evidence>